<dbReference type="GO" id="GO:0042802">
    <property type="term" value="F:identical protein binding"/>
    <property type="evidence" value="ECO:0007669"/>
    <property type="project" value="UniProtKB-ARBA"/>
</dbReference>
<dbReference type="Gene3D" id="3.40.140.10">
    <property type="entry name" value="Cytidine Deaminase, domain 2"/>
    <property type="match status" value="1"/>
</dbReference>
<evidence type="ECO:0000256" key="10">
    <source>
        <dbReference type="ARBA" id="ARBA00049252"/>
    </source>
</evidence>
<evidence type="ECO:0000256" key="8">
    <source>
        <dbReference type="ARBA" id="ARBA00022833"/>
    </source>
</evidence>
<keyword evidence="7 15" id="KW-0378">Hydrolase</keyword>
<feature type="binding site" evidence="14">
    <location>
        <position position="96"/>
    </location>
    <ligand>
        <name>Zn(2+)</name>
        <dbReference type="ChEBI" id="CHEBI:29105"/>
        <note>catalytic</note>
    </ligand>
</feature>
<evidence type="ECO:0000259" key="16">
    <source>
        <dbReference type="PROSITE" id="PS51747"/>
    </source>
</evidence>
<dbReference type="Pfam" id="PF00383">
    <property type="entry name" value="dCMP_cyt_deam_1"/>
    <property type="match status" value="1"/>
</dbReference>
<keyword evidence="6 14" id="KW-0479">Metal-binding</keyword>
<evidence type="ECO:0000313" key="17">
    <source>
        <dbReference type="EMBL" id="RWU08729.1"/>
    </source>
</evidence>
<feature type="binding site" evidence="14">
    <location>
        <position position="58"/>
    </location>
    <ligand>
        <name>Zn(2+)</name>
        <dbReference type="ChEBI" id="CHEBI:29105"/>
        <note>catalytic</note>
    </ligand>
</feature>
<dbReference type="GO" id="GO:0004126">
    <property type="term" value="F:cytidine deaminase activity"/>
    <property type="evidence" value="ECO:0007669"/>
    <property type="project" value="UniProtKB-UniRule"/>
</dbReference>
<dbReference type="InterPro" id="IPR016192">
    <property type="entry name" value="APOBEC/CMP_deaminase_Zn-bd"/>
</dbReference>
<dbReference type="PROSITE" id="PS00903">
    <property type="entry name" value="CYT_DCMP_DEAMINASES_1"/>
    <property type="match status" value="1"/>
</dbReference>
<dbReference type="SUPFAM" id="SSF53927">
    <property type="entry name" value="Cytidine deaminase-like"/>
    <property type="match status" value="1"/>
</dbReference>
<evidence type="ECO:0000256" key="12">
    <source>
        <dbReference type="PIRSR" id="PIRSR606262-1"/>
    </source>
</evidence>
<dbReference type="PROSITE" id="PS51747">
    <property type="entry name" value="CYT_DCMP_DEAMINASES_2"/>
    <property type="match status" value="1"/>
</dbReference>
<keyword evidence="8 14" id="KW-0862">Zinc</keyword>
<dbReference type="GO" id="GO:0055086">
    <property type="term" value="P:nucleobase-containing small molecule metabolic process"/>
    <property type="evidence" value="ECO:0007669"/>
    <property type="project" value="UniProtKB-ARBA"/>
</dbReference>
<feature type="binding site" evidence="13">
    <location>
        <begin position="47"/>
        <end position="53"/>
    </location>
    <ligand>
        <name>substrate</name>
    </ligand>
</feature>
<dbReference type="PANTHER" id="PTHR11644:SF2">
    <property type="entry name" value="CYTIDINE DEAMINASE"/>
    <property type="match status" value="1"/>
</dbReference>
<name>A0A443YXJ5_9GAMM</name>
<dbReference type="PANTHER" id="PTHR11644">
    <property type="entry name" value="CYTIDINE DEAMINASE"/>
    <property type="match status" value="1"/>
</dbReference>
<dbReference type="InterPro" id="IPR002125">
    <property type="entry name" value="CMP_dCMP_dom"/>
</dbReference>
<gene>
    <name evidence="17" type="ORF">EGC76_11055</name>
</gene>
<comment type="cofactor">
    <cofactor evidence="1 14 15">
        <name>Zn(2+)</name>
        <dbReference type="ChEBI" id="CHEBI:29105"/>
    </cofactor>
</comment>
<evidence type="ECO:0000256" key="4">
    <source>
        <dbReference type="ARBA" id="ARBA00012783"/>
    </source>
</evidence>
<feature type="binding site" evidence="14">
    <location>
        <position position="93"/>
    </location>
    <ligand>
        <name>Zn(2+)</name>
        <dbReference type="ChEBI" id="CHEBI:29105"/>
        <note>catalytic</note>
    </ligand>
</feature>
<feature type="active site" description="Proton donor" evidence="12">
    <location>
        <position position="60"/>
    </location>
</feature>
<evidence type="ECO:0000256" key="2">
    <source>
        <dbReference type="ARBA" id="ARBA00003949"/>
    </source>
</evidence>
<evidence type="ECO:0000256" key="9">
    <source>
        <dbReference type="ARBA" id="ARBA00032005"/>
    </source>
</evidence>
<protein>
    <recommendedName>
        <fullName evidence="5 15">Cytidine deaminase</fullName>
        <ecNumber evidence="4 15">3.5.4.5</ecNumber>
    </recommendedName>
    <alternativeName>
        <fullName evidence="9 15">Cytidine aminohydrolase</fullName>
    </alternativeName>
</protein>
<keyword evidence="18" id="KW-1185">Reference proteome</keyword>
<comment type="catalytic activity">
    <reaction evidence="10 15">
        <text>2'-deoxycytidine + H2O + H(+) = 2'-deoxyuridine + NH4(+)</text>
        <dbReference type="Rhea" id="RHEA:13433"/>
        <dbReference type="ChEBI" id="CHEBI:15377"/>
        <dbReference type="ChEBI" id="CHEBI:15378"/>
        <dbReference type="ChEBI" id="CHEBI:15698"/>
        <dbReference type="ChEBI" id="CHEBI:16450"/>
        <dbReference type="ChEBI" id="CHEBI:28938"/>
        <dbReference type="EC" id="3.5.4.5"/>
    </reaction>
</comment>
<evidence type="ECO:0000256" key="5">
    <source>
        <dbReference type="ARBA" id="ARBA00018266"/>
    </source>
</evidence>
<evidence type="ECO:0000256" key="6">
    <source>
        <dbReference type="ARBA" id="ARBA00022723"/>
    </source>
</evidence>
<comment type="function">
    <text evidence="2 15">This enzyme scavenges exogenous and endogenous cytidine and 2'-deoxycytidine for UMP synthesis.</text>
</comment>
<dbReference type="AlphaFoldDB" id="A0A443YXJ5"/>
<accession>A0A443YXJ5</accession>
<dbReference type="GO" id="GO:0072527">
    <property type="term" value="P:pyrimidine-containing compound metabolic process"/>
    <property type="evidence" value="ECO:0007669"/>
    <property type="project" value="UniProtKB-ARBA"/>
</dbReference>
<dbReference type="FunFam" id="3.40.140.10:FF:000008">
    <property type="entry name" value="Cytidine deaminase"/>
    <property type="match status" value="1"/>
</dbReference>
<comment type="similarity">
    <text evidence="3 15">Belongs to the cytidine and deoxycytidylate deaminase family.</text>
</comment>
<feature type="domain" description="CMP/dCMP-type deaminase" evidence="16">
    <location>
        <begin position="6"/>
        <end position="134"/>
    </location>
</feature>
<dbReference type="NCBIfam" id="TIGR01354">
    <property type="entry name" value="cyt_deam_tetra"/>
    <property type="match status" value="1"/>
</dbReference>
<reference evidence="17 18" key="1">
    <citation type="submission" date="2018-12" db="EMBL/GenBank/DDBJ databases">
        <authorList>
            <person name="Li A."/>
            <person name="Zhang M."/>
            <person name="Zhu H."/>
        </authorList>
    </citation>
    <scope>NUCLEOTIDE SEQUENCE [LARGE SCALE GENOMIC DNA]</scope>
    <source>
        <strain evidence="17 18">R04H25</strain>
    </source>
</reference>
<dbReference type="OrthoDB" id="9795347at2"/>
<dbReference type="GO" id="GO:0005829">
    <property type="term" value="C:cytosol"/>
    <property type="evidence" value="ECO:0007669"/>
    <property type="project" value="TreeGrafter"/>
</dbReference>
<evidence type="ECO:0000313" key="18">
    <source>
        <dbReference type="Proteomes" id="UP000288789"/>
    </source>
</evidence>
<evidence type="ECO:0000256" key="7">
    <source>
        <dbReference type="ARBA" id="ARBA00022801"/>
    </source>
</evidence>
<evidence type="ECO:0000256" key="1">
    <source>
        <dbReference type="ARBA" id="ARBA00001947"/>
    </source>
</evidence>
<dbReference type="InterPro" id="IPR016193">
    <property type="entry name" value="Cytidine_deaminase-like"/>
</dbReference>
<dbReference type="RefSeq" id="WP_128353068.1">
    <property type="nucleotide sequence ID" value="NZ_RSFE01000011.1"/>
</dbReference>
<evidence type="ECO:0000256" key="15">
    <source>
        <dbReference type="RuleBase" id="RU364006"/>
    </source>
</evidence>
<proteinExistence type="inferred from homology"/>
<dbReference type="EMBL" id="RSFE01000011">
    <property type="protein sequence ID" value="RWU08729.1"/>
    <property type="molecule type" value="Genomic_DNA"/>
</dbReference>
<sequence>MSNKHSQLHDLHVTAKAAAAHAHAPYSRFKVGAAFVTDAGELITGCNVENVSYGLSNCAERTAIFTAVAQGADLSKVKQLVIYTPSAQVYSPCGACRQVMAEFFQPETEVISTCDTGQQSWTVATLLPDAFHFDIEKYRV</sequence>
<evidence type="ECO:0000256" key="11">
    <source>
        <dbReference type="ARBA" id="ARBA00049558"/>
    </source>
</evidence>
<comment type="caution">
    <text evidence="17">The sequence shown here is derived from an EMBL/GenBank/DDBJ whole genome shotgun (WGS) entry which is preliminary data.</text>
</comment>
<dbReference type="NCBIfam" id="NF004064">
    <property type="entry name" value="PRK05578.1"/>
    <property type="match status" value="1"/>
</dbReference>
<dbReference type="InterPro" id="IPR050202">
    <property type="entry name" value="Cyt/Deoxycyt_deaminase"/>
</dbReference>
<comment type="catalytic activity">
    <reaction evidence="11 15">
        <text>cytidine + H2O + H(+) = uridine + NH4(+)</text>
        <dbReference type="Rhea" id="RHEA:16069"/>
        <dbReference type="ChEBI" id="CHEBI:15377"/>
        <dbReference type="ChEBI" id="CHEBI:15378"/>
        <dbReference type="ChEBI" id="CHEBI:16704"/>
        <dbReference type="ChEBI" id="CHEBI:17562"/>
        <dbReference type="ChEBI" id="CHEBI:28938"/>
        <dbReference type="EC" id="3.5.4.5"/>
    </reaction>
</comment>
<dbReference type="CDD" id="cd01283">
    <property type="entry name" value="cytidine_deaminase"/>
    <property type="match status" value="1"/>
</dbReference>
<evidence type="ECO:0000256" key="14">
    <source>
        <dbReference type="PIRSR" id="PIRSR606262-3"/>
    </source>
</evidence>
<evidence type="ECO:0000256" key="3">
    <source>
        <dbReference type="ARBA" id="ARBA00006576"/>
    </source>
</evidence>
<dbReference type="GO" id="GO:0008270">
    <property type="term" value="F:zinc ion binding"/>
    <property type="evidence" value="ECO:0007669"/>
    <property type="project" value="UniProtKB-UniRule"/>
</dbReference>
<dbReference type="EC" id="3.5.4.5" evidence="4 15"/>
<dbReference type="Proteomes" id="UP000288789">
    <property type="component" value="Unassembled WGS sequence"/>
</dbReference>
<dbReference type="InterPro" id="IPR006262">
    <property type="entry name" value="Cyt_deam_tetra"/>
</dbReference>
<evidence type="ECO:0000256" key="13">
    <source>
        <dbReference type="PIRSR" id="PIRSR606262-2"/>
    </source>
</evidence>
<organism evidence="17 18">
    <name type="scientific">Pseudidiomarina gelatinasegens</name>
    <dbReference type="NCBI Taxonomy" id="2487740"/>
    <lineage>
        <taxon>Bacteria</taxon>
        <taxon>Pseudomonadati</taxon>
        <taxon>Pseudomonadota</taxon>
        <taxon>Gammaproteobacteria</taxon>
        <taxon>Alteromonadales</taxon>
        <taxon>Idiomarinaceae</taxon>
        <taxon>Pseudidiomarina</taxon>
    </lineage>
</organism>